<name>A0A9W7T4Q5_TRIRA</name>
<evidence type="ECO:0000313" key="2">
    <source>
        <dbReference type="Proteomes" id="UP001059041"/>
    </source>
</evidence>
<protein>
    <submittedName>
        <fullName evidence="1">Craniofacial development protein 2-like</fullName>
    </submittedName>
</protein>
<organism evidence="1 2">
    <name type="scientific">Triplophysa rosa</name>
    <name type="common">Cave loach</name>
    <dbReference type="NCBI Taxonomy" id="992332"/>
    <lineage>
        <taxon>Eukaryota</taxon>
        <taxon>Metazoa</taxon>
        <taxon>Chordata</taxon>
        <taxon>Craniata</taxon>
        <taxon>Vertebrata</taxon>
        <taxon>Euteleostomi</taxon>
        <taxon>Actinopterygii</taxon>
        <taxon>Neopterygii</taxon>
        <taxon>Teleostei</taxon>
        <taxon>Ostariophysi</taxon>
        <taxon>Cypriniformes</taxon>
        <taxon>Nemacheilidae</taxon>
        <taxon>Triplophysa</taxon>
    </lineage>
</organism>
<dbReference type="Proteomes" id="UP001059041">
    <property type="component" value="Unassembled WGS sequence"/>
</dbReference>
<reference evidence="1" key="1">
    <citation type="submission" date="2021-02" db="EMBL/GenBank/DDBJ databases">
        <title>Comparative genomics reveals that relaxation of natural selection precedes convergent phenotypic evolution of cavefish.</title>
        <authorList>
            <person name="Peng Z."/>
        </authorList>
    </citation>
    <scope>NUCLEOTIDE SEQUENCE</scope>
    <source>
        <tissue evidence="1">Muscle</tissue>
    </source>
</reference>
<evidence type="ECO:0000313" key="1">
    <source>
        <dbReference type="EMBL" id="KAI7790271.1"/>
    </source>
</evidence>
<dbReference type="AlphaFoldDB" id="A0A9W7T4Q5"/>
<dbReference type="SUPFAM" id="SSF56219">
    <property type="entry name" value="DNase I-like"/>
    <property type="match status" value="1"/>
</dbReference>
<dbReference type="EMBL" id="JAFHDT010000189">
    <property type="protein sequence ID" value="KAI7790271.1"/>
    <property type="molecule type" value="Genomic_DNA"/>
</dbReference>
<dbReference type="Gene3D" id="3.60.10.10">
    <property type="entry name" value="Endonuclease/exonuclease/phosphatase"/>
    <property type="match status" value="1"/>
</dbReference>
<keyword evidence="2" id="KW-1185">Reference proteome</keyword>
<gene>
    <name evidence="1" type="ORF">IRJ41_002435</name>
</gene>
<comment type="caution">
    <text evidence="1">The sequence shown here is derived from an EMBL/GenBank/DDBJ whole genome shotgun (WGS) entry which is preliminary data.</text>
</comment>
<accession>A0A9W7T4Q5</accession>
<dbReference type="InterPro" id="IPR036691">
    <property type="entry name" value="Endo/exonu/phosph_ase_sf"/>
</dbReference>
<proteinExistence type="predicted"/>
<sequence length="252" mass="28559">MYDTGKAAQVAAEMRNYRLSILGISETRWNGSGQIRLSKGELVLYSGQEEDRAPHMHGVAFMLYKTAQRQLIGWEAHGPRIITASLKTRKRRINMNVYRRGERGLLQLPERNITILMGDLNAKIGCENIGYEEVMGQQGLGEMNDYGERFANLCATSNLVINGSIFPHQRINKATWVSPDLSTENQIDHVCITRKFKRSLQDVCIRRGADIASDHHLIVACLKLKLKKTWTGVTGQRQKYNTTLLKEPTKSE</sequence>
<dbReference type="CDD" id="cd09076">
    <property type="entry name" value="L1-EN"/>
    <property type="match status" value="1"/>
</dbReference>